<dbReference type="AlphaFoldDB" id="A0A286UML2"/>
<evidence type="ECO:0000256" key="8">
    <source>
        <dbReference type="ARBA" id="ARBA00023004"/>
    </source>
</evidence>
<dbReference type="GO" id="GO:0009896">
    <property type="term" value="P:positive regulation of catabolic process"/>
    <property type="evidence" value="ECO:0007669"/>
    <property type="project" value="UniProtKB-ARBA"/>
</dbReference>
<dbReference type="InterPro" id="IPR043044">
    <property type="entry name" value="TPA1/Ofd1_C"/>
</dbReference>
<evidence type="ECO:0000256" key="5">
    <source>
        <dbReference type="ARBA" id="ARBA00022896"/>
    </source>
</evidence>
<keyword evidence="16" id="KW-1185">Reference proteome</keyword>
<keyword evidence="4" id="KW-0479">Metal-binding</keyword>
<dbReference type="EMBL" id="NBII01000003">
    <property type="protein sequence ID" value="PAV20779.1"/>
    <property type="molecule type" value="Genomic_DNA"/>
</dbReference>
<feature type="compositionally biased region" description="Acidic residues" evidence="13">
    <location>
        <begin position="581"/>
        <end position="599"/>
    </location>
</feature>
<proteinExistence type="inferred from homology"/>
<evidence type="ECO:0000259" key="14">
    <source>
        <dbReference type="PROSITE" id="PS51471"/>
    </source>
</evidence>
<dbReference type="STRING" id="2282107.A0A286UML2"/>
<reference evidence="15 16" key="1">
    <citation type="journal article" date="2017" name="Mol. Ecol.">
        <title>Comparative and population genomic landscape of Phellinus noxius: A hypervariable fungus causing root rot in trees.</title>
        <authorList>
            <person name="Chung C.L."/>
            <person name="Lee T.J."/>
            <person name="Akiba M."/>
            <person name="Lee H.H."/>
            <person name="Kuo T.H."/>
            <person name="Liu D."/>
            <person name="Ke H.M."/>
            <person name="Yokoi T."/>
            <person name="Roa M.B."/>
            <person name="Lu M.J."/>
            <person name="Chang Y.Y."/>
            <person name="Ann P.J."/>
            <person name="Tsai J.N."/>
            <person name="Chen C.Y."/>
            <person name="Tzean S.S."/>
            <person name="Ota Y."/>
            <person name="Hattori T."/>
            <person name="Sahashi N."/>
            <person name="Liou R.F."/>
            <person name="Kikuchi T."/>
            <person name="Tsai I.J."/>
        </authorList>
    </citation>
    <scope>NUCLEOTIDE SEQUENCE [LARGE SCALE GENOMIC DNA]</scope>
    <source>
        <strain evidence="15 16">FFPRI411160</strain>
    </source>
</reference>
<gene>
    <name evidence="15" type="ORF">PNOK_0340600</name>
</gene>
<dbReference type="InterPro" id="IPR005123">
    <property type="entry name" value="Oxoglu/Fe-dep_dioxygenase_dom"/>
</dbReference>
<dbReference type="GO" id="GO:0005634">
    <property type="term" value="C:nucleus"/>
    <property type="evidence" value="ECO:0007669"/>
    <property type="project" value="UniProtKB-SubCell"/>
</dbReference>
<accession>A0A286UML2</accession>
<feature type="domain" description="Fe2OG dioxygenase" evidence="14">
    <location>
        <begin position="148"/>
        <end position="264"/>
    </location>
</feature>
<dbReference type="PANTHER" id="PTHR12117:SF0">
    <property type="entry name" value="PROLYL 3-HYDROXYLASE OGFOD1"/>
    <property type="match status" value="1"/>
</dbReference>
<dbReference type="FunFam" id="3.60.130.20:FF:000003">
    <property type="entry name" value="Unplaced genomic scaffold supercont1.3, whole genome shotgun sequence"/>
    <property type="match status" value="1"/>
</dbReference>
<evidence type="ECO:0000313" key="15">
    <source>
        <dbReference type="EMBL" id="PAV20779.1"/>
    </source>
</evidence>
<feature type="compositionally biased region" description="Low complexity" evidence="13">
    <location>
        <begin position="553"/>
        <end position="563"/>
    </location>
</feature>
<dbReference type="PANTHER" id="PTHR12117">
    <property type="entry name" value="HISTONE ACETYLTRANSFERASE COMPLEX"/>
    <property type="match status" value="1"/>
</dbReference>
<dbReference type="InterPro" id="IPR006620">
    <property type="entry name" value="Pro_4_hyd_alph"/>
</dbReference>
<dbReference type="FunCoup" id="A0A286UML2">
    <property type="interactions" value="342"/>
</dbReference>
<dbReference type="Pfam" id="PF10637">
    <property type="entry name" value="Ofd1_CTDD"/>
    <property type="match status" value="1"/>
</dbReference>
<feature type="region of interest" description="Disordered" evidence="13">
    <location>
        <begin position="368"/>
        <end position="396"/>
    </location>
</feature>
<dbReference type="GO" id="GO:0010604">
    <property type="term" value="P:positive regulation of macromolecule metabolic process"/>
    <property type="evidence" value="ECO:0007669"/>
    <property type="project" value="UniProtKB-ARBA"/>
</dbReference>
<organism evidence="15 16">
    <name type="scientific">Pyrrhoderma noxium</name>
    <dbReference type="NCBI Taxonomy" id="2282107"/>
    <lineage>
        <taxon>Eukaryota</taxon>
        <taxon>Fungi</taxon>
        <taxon>Dikarya</taxon>
        <taxon>Basidiomycota</taxon>
        <taxon>Agaricomycotina</taxon>
        <taxon>Agaricomycetes</taxon>
        <taxon>Hymenochaetales</taxon>
        <taxon>Hymenochaetaceae</taxon>
        <taxon>Pyrrhoderma</taxon>
    </lineage>
</organism>
<feature type="compositionally biased region" description="Basic and acidic residues" evidence="13">
    <location>
        <begin position="368"/>
        <end position="378"/>
    </location>
</feature>
<comment type="catalytic activity">
    <reaction evidence="11">
        <text>[ribosomal protein uS12]-(3S)-3-hydroxy-L-proline + 2-oxoglutarate + O2 = [ribosomal protein uS12]-(3S)-3,4-dihydroxy-L-proline + succinate + CO2</text>
        <dbReference type="Rhea" id="RHEA:54160"/>
        <dbReference type="Rhea" id="RHEA-COMP:13817"/>
        <dbReference type="Rhea" id="RHEA-COMP:13818"/>
        <dbReference type="ChEBI" id="CHEBI:15379"/>
        <dbReference type="ChEBI" id="CHEBI:16526"/>
        <dbReference type="ChEBI" id="CHEBI:16810"/>
        <dbReference type="ChEBI" id="CHEBI:30031"/>
        <dbReference type="ChEBI" id="CHEBI:85428"/>
        <dbReference type="ChEBI" id="CHEBI:138052"/>
    </reaction>
</comment>
<dbReference type="InterPro" id="IPR019601">
    <property type="entry name" value="Oxoglutarate/Fe-dep_Oase_C"/>
</dbReference>
<keyword evidence="6" id="KW-0223">Dioxygenase</keyword>
<feature type="region of interest" description="Disordered" evidence="13">
    <location>
        <begin position="532"/>
        <end position="602"/>
    </location>
</feature>
<name>A0A286UML2_9AGAM</name>
<dbReference type="Gene3D" id="3.60.130.20">
    <property type="entry name" value="Oxoglutarate/iron-dependent oxygenase, C-terminal degradation domain"/>
    <property type="match status" value="1"/>
</dbReference>
<evidence type="ECO:0000256" key="11">
    <source>
        <dbReference type="ARBA" id="ARBA00051966"/>
    </source>
</evidence>
<comment type="catalytic activity">
    <reaction evidence="10">
        <text>[ribosomal protein uS12]-L-proline + 2-oxoglutarate + O2 = [ribosomal protein uS12]-(3S)-3-hydroxy-L-proline + succinate + CO2</text>
        <dbReference type="Rhea" id="RHEA:54156"/>
        <dbReference type="Rhea" id="RHEA-COMP:13816"/>
        <dbReference type="Rhea" id="RHEA-COMP:13818"/>
        <dbReference type="ChEBI" id="CHEBI:15379"/>
        <dbReference type="ChEBI" id="CHEBI:16526"/>
        <dbReference type="ChEBI" id="CHEBI:16810"/>
        <dbReference type="ChEBI" id="CHEBI:30031"/>
        <dbReference type="ChEBI" id="CHEBI:50342"/>
        <dbReference type="ChEBI" id="CHEBI:85428"/>
    </reaction>
</comment>
<dbReference type="GO" id="GO:0005737">
    <property type="term" value="C:cytoplasm"/>
    <property type="evidence" value="ECO:0007669"/>
    <property type="project" value="TreeGrafter"/>
</dbReference>
<evidence type="ECO:0000256" key="3">
    <source>
        <dbReference type="ARBA" id="ARBA00007443"/>
    </source>
</evidence>
<comment type="cofactor">
    <cofactor evidence="1">
        <name>L-ascorbate</name>
        <dbReference type="ChEBI" id="CHEBI:38290"/>
    </cofactor>
</comment>
<dbReference type="InParanoid" id="A0A286UML2"/>
<evidence type="ECO:0000256" key="9">
    <source>
        <dbReference type="ARBA" id="ARBA00023242"/>
    </source>
</evidence>
<sequence>MPSTHPRSEPAIEHRFTKKLKTSHVNKEQPRSISSYFADGVLDATNAVNLGAKYRESNPFLYAVVDKLFQDDLLSQVKDECIGELSFTEKETDIYKVHQTGDLASLSYLAQAEIALLPNLLKLRDALYSSEFRDFIRKVTGCGPLSGTKQDMSVNSYKKGCHLLNHDDVIGSRCVSYILYMPMPQTEDWKPEWGGALELYPVKPGPDGILEPESIPSKSIPPSWNQFVFFEVQPGRSFHSVEEVTIDEGDCARQRLSISGWFHKAQEGEEGYEGKVEDTFKSSLEQLTSTSTLYTSYPDMEELLRSDPFAPLTEEQRSYLSVFLDPIYLQPKVMANLAKRFVDESSLELHKFLREPLASKLEAGLRAQDKKDGLDGKSRQGRIPPHYSGVDKDGENLWRLRGPPHKARYCSLTPSPAKNEEEAVTIVSSPNATPEQLLHVLETSLFPSKAFRSWLAHVSKLLPTRYASEARRFRPGLDYTLATSNDEQSILDVVLGLTPEAESSESNADTMRWDKGECGGWECYMAPHDGDEDPAVYRAGSSKKRGPEDEPKNSNGAATASNGNGNGNGHTNGHTNGHAVDEDEDLSDEEDDEDEEDDGTLLTVQPGFNRLALALRDEGVLRFVKYVSASAPGSRWDVCGEYEVFMTEEDDSDESDS</sequence>
<dbReference type="GO" id="GO:0006449">
    <property type="term" value="P:regulation of translational termination"/>
    <property type="evidence" value="ECO:0007669"/>
    <property type="project" value="TreeGrafter"/>
</dbReference>
<comment type="subcellular location">
    <subcellularLocation>
        <location evidence="2">Nucleus</location>
    </subcellularLocation>
</comment>
<evidence type="ECO:0000256" key="2">
    <source>
        <dbReference type="ARBA" id="ARBA00004123"/>
    </source>
</evidence>
<comment type="similarity">
    <text evidence="3">Belongs to the TPA1 family.</text>
</comment>
<dbReference type="SMART" id="SM00702">
    <property type="entry name" value="P4Hc"/>
    <property type="match status" value="1"/>
</dbReference>
<evidence type="ECO:0000256" key="4">
    <source>
        <dbReference type="ARBA" id="ARBA00022723"/>
    </source>
</evidence>
<dbReference type="PROSITE" id="PS51471">
    <property type="entry name" value="FE2OG_OXY"/>
    <property type="match status" value="1"/>
</dbReference>
<dbReference type="GO" id="GO:0031418">
    <property type="term" value="F:L-ascorbic acid binding"/>
    <property type="evidence" value="ECO:0007669"/>
    <property type="project" value="UniProtKB-KW"/>
</dbReference>
<dbReference type="Proteomes" id="UP000217199">
    <property type="component" value="Unassembled WGS sequence"/>
</dbReference>
<comment type="caution">
    <text evidence="15">The sequence shown here is derived from an EMBL/GenBank/DDBJ whole genome shotgun (WGS) entry which is preliminary data.</text>
</comment>
<keyword evidence="5" id="KW-0847">Vitamin C</keyword>
<evidence type="ECO:0000256" key="1">
    <source>
        <dbReference type="ARBA" id="ARBA00001961"/>
    </source>
</evidence>
<keyword evidence="9" id="KW-0539">Nucleus</keyword>
<evidence type="ECO:0000256" key="6">
    <source>
        <dbReference type="ARBA" id="ARBA00022964"/>
    </source>
</evidence>
<evidence type="ECO:0000256" key="12">
    <source>
        <dbReference type="ARBA" id="ARBA00081607"/>
    </source>
</evidence>
<evidence type="ECO:0000313" key="16">
    <source>
        <dbReference type="Proteomes" id="UP000217199"/>
    </source>
</evidence>
<dbReference type="GO" id="GO:0031543">
    <property type="term" value="F:peptidyl-proline dioxygenase activity"/>
    <property type="evidence" value="ECO:0007669"/>
    <property type="project" value="TreeGrafter"/>
</dbReference>
<evidence type="ECO:0000256" key="7">
    <source>
        <dbReference type="ARBA" id="ARBA00023002"/>
    </source>
</evidence>
<keyword evidence="8" id="KW-0408">Iron</keyword>
<dbReference type="FunFam" id="2.60.120.620:FF:000014">
    <property type="entry name" value="Prolyl 3,4-dihydroxylase TPA1"/>
    <property type="match status" value="1"/>
</dbReference>
<dbReference type="Gene3D" id="2.60.120.620">
    <property type="entry name" value="q2cbj1_9rhob like domain"/>
    <property type="match status" value="1"/>
</dbReference>
<dbReference type="Pfam" id="PF13661">
    <property type="entry name" value="2OG-FeII_Oxy_4"/>
    <property type="match status" value="1"/>
</dbReference>
<dbReference type="InterPro" id="IPR051842">
    <property type="entry name" value="uS12_prolyl_hydroxylase"/>
</dbReference>
<dbReference type="InterPro" id="IPR039558">
    <property type="entry name" value="TPA1/OFD1_N"/>
</dbReference>
<protein>
    <recommendedName>
        <fullName evidence="12">uS12 prolyl 3,4-dihydroxylase</fullName>
    </recommendedName>
</protein>
<dbReference type="OrthoDB" id="430522at2759"/>
<dbReference type="GO" id="GO:0005506">
    <property type="term" value="F:iron ion binding"/>
    <property type="evidence" value="ECO:0007669"/>
    <property type="project" value="InterPro"/>
</dbReference>
<evidence type="ECO:0000256" key="13">
    <source>
        <dbReference type="SAM" id="MobiDB-lite"/>
    </source>
</evidence>
<evidence type="ECO:0000256" key="10">
    <source>
        <dbReference type="ARBA" id="ARBA00047444"/>
    </source>
</evidence>
<keyword evidence="7" id="KW-0560">Oxidoreductase</keyword>